<protein>
    <recommendedName>
        <fullName evidence="3">DUF1795 domain-containing protein</fullName>
    </recommendedName>
</protein>
<reference evidence="1 2" key="1">
    <citation type="submission" date="2020-08" db="EMBL/GenBank/DDBJ databases">
        <title>Sequencing the genomes of 1000 actinobacteria strains.</title>
        <authorList>
            <person name="Klenk H.-P."/>
        </authorList>
    </citation>
    <scope>NUCLEOTIDE SEQUENCE [LARGE SCALE GENOMIC DNA]</scope>
    <source>
        <strain evidence="1 2">DSM 28796</strain>
    </source>
</reference>
<sequence>MSPTTRTVRITDPGAPSLRIALEVPEAWVAPDLPDSLPAEVLCVLSDGGALTAGFSTNAVVLAQELPEGLALDDWQRQALTQQLSTLPDVQVFDDRVLEGPTPTWYRARVATGEGPATLLVREWSRIVGGRGLTLTLTTVPPVDAAHGDLLDAIAGSWTTQLDEDAPATGEEDA</sequence>
<dbReference type="AlphaFoldDB" id="A0A841AB35"/>
<organism evidence="1 2">
    <name type="scientific">Brachybacterium aquaticum</name>
    <dbReference type="NCBI Taxonomy" id="1432564"/>
    <lineage>
        <taxon>Bacteria</taxon>
        <taxon>Bacillati</taxon>
        <taxon>Actinomycetota</taxon>
        <taxon>Actinomycetes</taxon>
        <taxon>Micrococcales</taxon>
        <taxon>Dermabacteraceae</taxon>
        <taxon>Brachybacterium</taxon>
    </lineage>
</organism>
<dbReference type="RefSeq" id="WP_184324126.1">
    <property type="nucleotide sequence ID" value="NZ_JACHLZ010000001.1"/>
</dbReference>
<evidence type="ECO:0000313" key="2">
    <source>
        <dbReference type="Proteomes" id="UP000588158"/>
    </source>
</evidence>
<proteinExistence type="predicted"/>
<accession>A0A841AB35</accession>
<evidence type="ECO:0008006" key="3">
    <source>
        <dbReference type="Google" id="ProtNLM"/>
    </source>
</evidence>
<dbReference type="Proteomes" id="UP000588158">
    <property type="component" value="Unassembled WGS sequence"/>
</dbReference>
<evidence type="ECO:0000313" key="1">
    <source>
        <dbReference type="EMBL" id="MBB5830512.1"/>
    </source>
</evidence>
<gene>
    <name evidence="1" type="ORF">HNR70_000325</name>
</gene>
<name>A0A841AB35_9MICO</name>
<keyword evidence="2" id="KW-1185">Reference proteome</keyword>
<comment type="caution">
    <text evidence="1">The sequence shown here is derived from an EMBL/GenBank/DDBJ whole genome shotgun (WGS) entry which is preliminary data.</text>
</comment>
<dbReference type="EMBL" id="JACHLZ010000001">
    <property type="protein sequence ID" value="MBB5830512.1"/>
    <property type="molecule type" value="Genomic_DNA"/>
</dbReference>